<organism evidence="2 3">
    <name type="scientific">Paracoccus thiocyanatus</name>
    <dbReference type="NCBI Taxonomy" id="34006"/>
    <lineage>
        <taxon>Bacteria</taxon>
        <taxon>Pseudomonadati</taxon>
        <taxon>Pseudomonadota</taxon>
        <taxon>Alphaproteobacteria</taxon>
        <taxon>Rhodobacterales</taxon>
        <taxon>Paracoccaceae</taxon>
        <taxon>Paracoccus</taxon>
    </lineage>
</organism>
<protein>
    <submittedName>
        <fullName evidence="2">DUF4167 domain-containing protein</fullName>
    </submittedName>
</protein>
<dbReference type="Proteomes" id="UP000256679">
    <property type="component" value="Unassembled WGS sequence"/>
</dbReference>
<feature type="compositionally biased region" description="Low complexity" evidence="1">
    <location>
        <begin position="1"/>
        <end position="11"/>
    </location>
</feature>
<gene>
    <name evidence="2" type="ORF">DIE28_15305</name>
</gene>
<feature type="region of interest" description="Disordered" evidence="1">
    <location>
        <begin position="1"/>
        <end position="46"/>
    </location>
</feature>
<keyword evidence="3" id="KW-1185">Reference proteome</keyword>
<proteinExistence type="predicted"/>
<reference evidence="2 3" key="1">
    <citation type="submission" date="2018-05" db="EMBL/GenBank/DDBJ databases">
        <title>Whole genome sequencing of Paracoccus thiocyanatus SST.</title>
        <authorList>
            <person name="Ghosh W."/>
            <person name="Rameez M.J."/>
            <person name="Roy C."/>
        </authorList>
    </citation>
    <scope>NUCLEOTIDE SEQUENCE [LARGE SCALE GENOMIC DNA]</scope>
    <source>
        <strain evidence="2 3">SST</strain>
    </source>
</reference>
<feature type="compositionally biased region" description="Low complexity" evidence="1">
    <location>
        <begin position="25"/>
        <end position="37"/>
    </location>
</feature>
<evidence type="ECO:0000256" key="1">
    <source>
        <dbReference type="SAM" id="MobiDB-lite"/>
    </source>
</evidence>
<evidence type="ECO:0000313" key="2">
    <source>
        <dbReference type="EMBL" id="RDW12133.1"/>
    </source>
</evidence>
<feature type="non-terminal residue" evidence="2">
    <location>
        <position position="1"/>
    </location>
</feature>
<sequence length="46" mass="4623">RTRTTPAAAAPRSRKKPADDEAKPAAKSGRGAGKAAKTQSESASGE</sequence>
<dbReference type="EMBL" id="QFCQ01000121">
    <property type="protein sequence ID" value="RDW12133.1"/>
    <property type="molecule type" value="Genomic_DNA"/>
</dbReference>
<dbReference type="AlphaFoldDB" id="A0A3D8P7S9"/>
<evidence type="ECO:0000313" key="3">
    <source>
        <dbReference type="Proteomes" id="UP000256679"/>
    </source>
</evidence>
<comment type="caution">
    <text evidence="2">The sequence shown here is derived from an EMBL/GenBank/DDBJ whole genome shotgun (WGS) entry which is preliminary data.</text>
</comment>
<accession>A0A3D8P7S9</accession>
<name>A0A3D8P7S9_9RHOB</name>